<sequence length="283" mass="32753">MQQEELSHSWREEGRAIYKDRDTLKHDMDKIISLVLRDCTDGDWDEDYITRSLLANIRDCFTEVHLDEDHELGKPSVCQIQAYKNRKSNNFEANYGDIGILVRLNLGKGRILEGVALIEAKRIYTPDNGVDNVKFPHFHALEFDQLIKHVGNSSNHRVVFYDFYTKNEKIVYSAQTLPSQHLIVAKVDDRSIYSLTEDFSYCLTHRYMCGYELNYETEIIDGFKGNLGSKAAASYLLELNFVTKEDFKEGRRDAESTVNTDTYLPLEAGFLNTHRWYPKLKAA</sequence>
<keyword evidence="2" id="KW-1185">Reference proteome</keyword>
<protein>
    <recommendedName>
        <fullName evidence="3">Restriction endonuclease</fullName>
    </recommendedName>
</protein>
<evidence type="ECO:0000313" key="1">
    <source>
        <dbReference type="EMBL" id="ALO42507.1"/>
    </source>
</evidence>
<dbReference type="AlphaFoldDB" id="A0A0S2K2G1"/>
<name>A0A0S2K2G1_9GAMM</name>
<dbReference type="PATRIC" id="fig|161398.10.peg.2040"/>
<gene>
    <name evidence="1" type="ORF">PP2015_2009</name>
</gene>
<dbReference type="EMBL" id="CP013187">
    <property type="protein sequence ID" value="ALO42507.1"/>
    <property type="molecule type" value="Genomic_DNA"/>
</dbReference>
<dbReference type="OrthoDB" id="9812991at2"/>
<accession>A0A0S2K2G1</accession>
<organism evidence="1 2">
    <name type="scientific">Pseudoalteromonas phenolica</name>
    <dbReference type="NCBI Taxonomy" id="161398"/>
    <lineage>
        <taxon>Bacteria</taxon>
        <taxon>Pseudomonadati</taxon>
        <taxon>Pseudomonadota</taxon>
        <taxon>Gammaproteobacteria</taxon>
        <taxon>Alteromonadales</taxon>
        <taxon>Pseudoalteromonadaceae</taxon>
        <taxon>Pseudoalteromonas</taxon>
    </lineage>
</organism>
<dbReference type="RefSeq" id="WP_058030166.1">
    <property type="nucleotide sequence ID" value="NZ_CP013187.1"/>
</dbReference>
<dbReference type="KEGG" id="pphe:PP2015_2009"/>
<evidence type="ECO:0000313" key="2">
    <source>
        <dbReference type="Proteomes" id="UP000061457"/>
    </source>
</evidence>
<dbReference type="Proteomes" id="UP000061457">
    <property type="component" value="Chromosome I"/>
</dbReference>
<evidence type="ECO:0008006" key="3">
    <source>
        <dbReference type="Google" id="ProtNLM"/>
    </source>
</evidence>
<proteinExistence type="predicted"/>
<reference evidence="1 2" key="1">
    <citation type="submission" date="2015-11" db="EMBL/GenBank/DDBJ databases">
        <authorList>
            <person name="Zhang Y."/>
            <person name="Guo Z."/>
        </authorList>
    </citation>
    <scope>NUCLEOTIDE SEQUENCE [LARGE SCALE GENOMIC DNA]</scope>
    <source>
        <strain evidence="1 2">KCTC 12086</strain>
    </source>
</reference>